<name>A0A6I4W3I0_9ACTN</name>
<evidence type="ECO:0000313" key="1">
    <source>
        <dbReference type="EMBL" id="MXQ63951.1"/>
    </source>
</evidence>
<dbReference type="RefSeq" id="WP_161102037.1">
    <property type="nucleotide sequence ID" value="NZ_JBHLYI010000005.1"/>
</dbReference>
<organism evidence="1 2">
    <name type="scientific">Actinomadura rayongensis</name>
    <dbReference type="NCBI Taxonomy" id="1429076"/>
    <lineage>
        <taxon>Bacteria</taxon>
        <taxon>Bacillati</taxon>
        <taxon>Actinomycetota</taxon>
        <taxon>Actinomycetes</taxon>
        <taxon>Streptosporangiales</taxon>
        <taxon>Thermomonosporaceae</taxon>
        <taxon>Actinomadura</taxon>
    </lineage>
</organism>
<evidence type="ECO:0000313" key="2">
    <source>
        <dbReference type="Proteomes" id="UP000431901"/>
    </source>
</evidence>
<proteinExistence type="predicted"/>
<gene>
    <name evidence="1" type="ORF">GQ466_07875</name>
</gene>
<sequence>MSGRYSVNAARAQRLEALGREWEFEIDGEAYALPIELPHEVVRELGDLDASDVAGMLRLLLGPEQYERFRRHRVSVQDVQALVEAYGQESGMFPGEDSASTSS</sequence>
<dbReference type="EMBL" id="WUTW01000001">
    <property type="protein sequence ID" value="MXQ63951.1"/>
    <property type="molecule type" value="Genomic_DNA"/>
</dbReference>
<dbReference type="AlphaFoldDB" id="A0A6I4W3I0"/>
<dbReference type="Proteomes" id="UP000431901">
    <property type="component" value="Unassembled WGS sequence"/>
</dbReference>
<accession>A0A6I4W3I0</accession>
<dbReference type="OrthoDB" id="3627708at2"/>
<reference evidence="1 2" key="1">
    <citation type="submission" date="2019-12" db="EMBL/GenBank/DDBJ databases">
        <title>Nocardia macrotermitis sp. nov. and Nocardia aurantia sp. nov., isolated from the gut of the fungus growing-termite Macrotermes natalensis.</title>
        <authorList>
            <person name="Christine B."/>
            <person name="Rene B."/>
        </authorList>
    </citation>
    <scope>NUCLEOTIDE SEQUENCE [LARGE SCALE GENOMIC DNA]</scope>
    <source>
        <strain evidence="1 2">DSM 102126</strain>
    </source>
</reference>
<keyword evidence="2" id="KW-1185">Reference proteome</keyword>
<comment type="caution">
    <text evidence="1">The sequence shown here is derived from an EMBL/GenBank/DDBJ whole genome shotgun (WGS) entry which is preliminary data.</text>
</comment>
<protein>
    <submittedName>
        <fullName evidence="1">Uncharacterized protein</fullName>
    </submittedName>
</protein>